<organism evidence="1">
    <name type="scientific">Siphoviridae sp. ctM6i4</name>
    <dbReference type="NCBI Taxonomy" id="2827852"/>
    <lineage>
        <taxon>Viruses</taxon>
        <taxon>Duplodnaviria</taxon>
        <taxon>Heunggongvirae</taxon>
        <taxon>Uroviricota</taxon>
        <taxon>Caudoviricetes</taxon>
    </lineage>
</organism>
<evidence type="ECO:0000313" key="1">
    <source>
        <dbReference type="EMBL" id="DAF57611.1"/>
    </source>
</evidence>
<name>A0A8S5T3L9_9CAUD</name>
<reference evidence="1" key="1">
    <citation type="journal article" date="2021" name="Proc. Natl. Acad. Sci. U.S.A.">
        <title>A Catalog of Tens of Thousands of Viruses from Human Metagenomes Reveals Hidden Associations with Chronic Diseases.</title>
        <authorList>
            <person name="Tisza M.J."/>
            <person name="Buck C.B."/>
        </authorList>
    </citation>
    <scope>NUCLEOTIDE SEQUENCE</scope>
    <source>
        <strain evidence="1">CtM6i4</strain>
    </source>
</reference>
<proteinExistence type="predicted"/>
<dbReference type="EMBL" id="BK032735">
    <property type="protein sequence ID" value="DAF57611.1"/>
    <property type="molecule type" value="Genomic_DNA"/>
</dbReference>
<sequence>MQFQSRSNQSISVAMHCISPQVISRLFQSVSSQIHSVASPVIATPLRFQVVAFPCHSGACHLVSVVCNSSAFPCFSQPNNSFAELRISSAYPCLSVLAPCKASRGLSNACMSEISR</sequence>
<protein>
    <submittedName>
        <fullName evidence="1">Uncharacterized protein</fullName>
    </submittedName>
</protein>
<accession>A0A8S5T3L9</accession>